<comment type="caution">
    <text evidence="1">The sequence shown here is derived from an EMBL/GenBank/DDBJ whole genome shotgun (WGS) entry which is preliminary data.</text>
</comment>
<keyword evidence="2" id="KW-1185">Reference proteome</keyword>
<protein>
    <submittedName>
        <fullName evidence="1">Uncharacterized protein</fullName>
    </submittedName>
</protein>
<organism evidence="1 2">
    <name type="scientific">Paratractidigestivibacter faecalis</name>
    <dbReference type="NCBI Taxonomy" id="2292441"/>
    <lineage>
        <taxon>Bacteria</taxon>
        <taxon>Bacillati</taxon>
        <taxon>Actinomycetota</taxon>
        <taxon>Coriobacteriia</taxon>
        <taxon>Coriobacteriales</taxon>
        <taxon>Atopobiaceae</taxon>
        <taxon>Paratractidigestivibacter</taxon>
    </lineage>
</organism>
<accession>A0ABV1IF89</accession>
<sequence length="98" mass="11336">MSGRHSLAGTNGIPLEAGRTYLCVVSECAEDGRVRVDEVLWPDGRRFPAASTTHIRTLGRWEMGNVVEQYEVAFKRPGRREVRRTIWWERGRWFTSQS</sequence>
<dbReference type="EMBL" id="JBBNGS010000006">
    <property type="protein sequence ID" value="MEQ2637557.1"/>
    <property type="molecule type" value="Genomic_DNA"/>
</dbReference>
<proteinExistence type="predicted"/>
<dbReference type="Proteomes" id="UP001478817">
    <property type="component" value="Unassembled WGS sequence"/>
</dbReference>
<dbReference type="RefSeq" id="WP_349182107.1">
    <property type="nucleotide sequence ID" value="NZ_JBBNGS010000006.1"/>
</dbReference>
<gene>
    <name evidence="1" type="ORF">AAAT05_04280</name>
</gene>
<evidence type="ECO:0000313" key="2">
    <source>
        <dbReference type="Proteomes" id="UP001478817"/>
    </source>
</evidence>
<reference evidence="1 2" key="1">
    <citation type="submission" date="2024-04" db="EMBL/GenBank/DDBJ databases">
        <title>Human intestinal bacterial collection.</title>
        <authorList>
            <person name="Pauvert C."/>
            <person name="Hitch T.C.A."/>
            <person name="Clavel T."/>
        </authorList>
    </citation>
    <scope>NUCLEOTIDE SEQUENCE [LARGE SCALE GENOMIC DNA]</scope>
    <source>
        <strain evidence="1 2">CLA-AA-H197</strain>
    </source>
</reference>
<evidence type="ECO:0000313" key="1">
    <source>
        <dbReference type="EMBL" id="MEQ2637557.1"/>
    </source>
</evidence>
<name>A0ABV1IF89_9ACTN</name>